<proteinExistence type="predicted"/>
<evidence type="ECO:0000256" key="1">
    <source>
        <dbReference type="SAM" id="MobiDB-lite"/>
    </source>
</evidence>
<keyword evidence="3" id="KW-1185">Reference proteome</keyword>
<feature type="compositionally biased region" description="Polar residues" evidence="1">
    <location>
        <begin position="1"/>
        <end position="18"/>
    </location>
</feature>
<reference evidence="2" key="1">
    <citation type="submission" date="2021-06" db="EMBL/GenBank/DDBJ databases">
        <authorList>
            <person name="Kallberg Y."/>
            <person name="Tangrot J."/>
            <person name="Rosling A."/>
        </authorList>
    </citation>
    <scope>NUCLEOTIDE SEQUENCE</scope>
    <source>
        <strain evidence="2">FL130A</strain>
    </source>
</reference>
<sequence length="101" mass="11117">MDLNTSTDTIISNTQQGEPTEKSVIHENSNIDSNMEHVEDAFKMMDESFESLYMAPAHSHVNGLSLIPTQVDKASRISAGLVNTNIIDTKQVEDLGILNID</sequence>
<comment type="caution">
    <text evidence="2">The sequence shown here is derived from an EMBL/GenBank/DDBJ whole genome shotgun (WGS) entry which is preliminary data.</text>
</comment>
<dbReference type="Proteomes" id="UP000789508">
    <property type="component" value="Unassembled WGS sequence"/>
</dbReference>
<evidence type="ECO:0000313" key="2">
    <source>
        <dbReference type="EMBL" id="CAG8573274.1"/>
    </source>
</evidence>
<organism evidence="2 3">
    <name type="scientific">Ambispora leptoticha</name>
    <dbReference type="NCBI Taxonomy" id="144679"/>
    <lineage>
        <taxon>Eukaryota</taxon>
        <taxon>Fungi</taxon>
        <taxon>Fungi incertae sedis</taxon>
        <taxon>Mucoromycota</taxon>
        <taxon>Glomeromycotina</taxon>
        <taxon>Glomeromycetes</taxon>
        <taxon>Archaeosporales</taxon>
        <taxon>Ambisporaceae</taxon>
        <taxon>Ambispora</taxon>
    </lineage>
</organism>
<dbReference type="EMBL" id="CAJVPS010002652">
    <property type="protein sequence ID" value="CAG8573274.1"/>
    <property type="molecule type" value="Genomic_DNA"/>
</dbReference>
<feature type="region of interest" description="Disordered" evidence="1">
    <location>
        <begin position="1"/>
        <end position="22"/>
    </location>
</feature>
<accession>A0A9N9G0K6</accession>
<evidence type="ECO:0000313" key="3">
    <source>
        <dbReference type="Proteomes" id="UP000789508"/>
    </source>
</evidence>
<protein>
    <submittedName>
        <fullName evidence="2">536_t:CDS:1</fullName>
    </submittedName>
</protein>
<gene>
    <name evidence="2" type="ORF">ALEPTO_LOCUS6914</name>
</gene>
<dbReference type="AlphaFoldDB" id="A0A9N9G0K6"/>
<name>A0A9N9G0K6_9GLOM</name>